<organism evidence="6 7">
    <name type="scientific">Sphingobacterium thermophilum</name>
    <dbReference type="NCBI Taxonomy" id="768534"/>
    <lineage>
        <taxon>Bacteria</taxon>
        <taxon>Pseudomonadati</taxon>
        <taxon>Bacteroidota</taxon>
        <taxon>Sphingobacteriia</taxon>
        <taxon>Sphingobacteriales</taxon>
        <taxon>Sphingobacteriaceae</taxon>
        <taxon>Sphingobacterium</taxon>
    </lineage>
</organism>
<evidence type="ECO:0000313" key="6">
    <source>
        <dbReference type="EMBL" id="GAA4518365.1"/>
    </source>
</evidence>
<dbReference type="InterPro" id="IPR025996">
    <property type="entry name" value="MT1864/Rv1816-like_C"/>
</dbReference>
<evidence type="ECO:0000313" key="7">
    <source>
        <dbReference type="Proteomes" id="UP001500394"/>
    </source>
</evidence>
<dbReference type="Gene3D" id="1.10.357.10">
    <property type="entry name" value="Tetracycline Repressor, domain 2"/>
    <property type="match status" value="1"/>
</dbReference>
<dbReference type="PRINTS" id="PR00455">
    <property type="entry name" value="HTHTETR"/>
</dbReference>
<dbReference type="InterPro" id="IPR001647">
    <property type="entry name" value="HTH_TetR"/>
</dbReference>
<dbReference type="Pfam" id="PF00440">
    <property type="entry name" value="TetR_N"/>
    <property type="match status" value="1"/>
</dbReference>
<evidence type="ECO:0000256" key="4">
    <source>
        <dbReference type="PROSITE-ProRule" id="PRU00335"/>
    </source>
</evidence>
<dbReference type="SUPFAM" id="SSF48498">
    <property type="entry name" value="Tetracyclin repressor-like, C-terminal domain"/>
    <property type="match status" value="1"/>
</dbReference>
<keyword evidence="1" id="KW-0805">Transcription regulation</keyword>
<name>A0ABP8R536_9SPHI</name>
<dbReference type="InterPro" id="IPR036271">
    <property type="entry name" value="Tet_transcr_reg_TetR-rel_C_sf"/>
</dbReference>
<dbReference type="EMBL" id="BAABGR010000029">
    <property type="protein sequence ID" value="GAA4518365.1"/>
    <property type="molecule type" value="Genomic_DNA"/>
</dbReference>
<dbReference type="InterPro" id="IPR009057">
    <property type="entry name" value="Homeodomain-like_sf"/>
</dbReference>
<feature type="domain" description="HTH tetR-type" evidence="5">
    <location>
        <begin position="10"/>
        <end position="70"/>
    </location>
</feature>
<dbReference type="RefSeq" id="WP_345068096.1">
    <property type="nucleotide sequence ID" value="NZ_BAABGR010000029.1"/>
</dbReference>
<evidence type="ECO:0000256" key="3">
    <source>
        <dbReference type="ARBA" id="ARBA00023163"/>
    </source>
</evidence>
<dbReference type="Proteomes" id="UP001500394">
    <property type="component" value="Unassembled WGS sequence"/>
</dbReference>
<dbReference type="SUPFAM" id="SSF46689">
    <property type="entry name" value="Homeodomain-like"/>
    <property type="match status" value="1"/>
</dbReference>
<keyword evidence="7" id="KW-1185">Reference proteome</keyword>
<sequence length="198" mass="22915">MLSRREKEILEQRQAIIDESWKIIQEEGWQALSIRKIAEAINYSVPIIYKHFENKEAIVEYFSKEGFKLLSKELKDSLSENSSAEDNLRNIALAYWHFASNHTKYYRIMFGLGIPACETINSSEEMKSSSNQMLNAIDKVLIHHKNTAVDKHLKLKTFWSMLHGFIAIDLLSNHKISNTPPLTLIDAVEGFIYTLQKK</sequence>
<dbReference type="PANTHER" id="PTHR43479">
    <property type="entry name" value="ACREF/ENVCD OPERON REPRESSOR-RELATED"/>
    <property type="match status" value="1"/>
</dbReference>
<protein>
    <submittedName>
        <fullName evidence="6">TetR/AcrR family transcriptional regulator</fullName>
    </submittedName>
</protein>
<reference evidence="7" key="1">
    <citation type="journal article" date="2019" name="Int. J. Syst. Evol. Microbiol.">
        <title>The Global Catalogue of Microorganisms (GCM) 10K type strain sequencing project: providing services to taxonomists for standard genome sequencing and annotation.</title>
        <authorList>
            <consortium name="The Broad Institute Genomics Platform"/>
            <consortium name="The Broad Institute Genome Sequencing Center for Infectious Disease"/>
            <person name="Wu L."/>
            <person name="Ma J."/>
        </authorList>
    </citation>
    <scope>NUCLEOTIDE SEQUENCE [LARGE SCALE GENOMIC DNA]</scope>
    <source>
        <strain evidence="7">JCM 17858</strain>
    </source>
</reference>
<evidence type="ECO:0000256" key="2">
    <source>
        <dbReference type="ARBA" id="ARBA00023125"/>
    </source>
</evidence>
<gene>
    <name evidence="6" type="ORF">GCM10023173_20150</name>
</gene>
<dbReference type="PROSITE" id="PS50977">
    <property type="entry name" value="HTH_TETR_2"/>
    <property type="match status" value="1"/>
</dbReference>
<dbReference type="Pfam" id="PF13305">
    <property type="entry name" value="TetR_C_33"/>
    <property type="match status" value="1"/>
</dbReference>
<keyword evidence="3" id="KW-0804">Transcription</keyword>
<evidence type="ECO:0000256" key="1">
    <source>
        <dbReference type="ARBA" id="ARBA00023015"/>
    </source>
</evidence>
<accession>A0ABP8R536</accession>
<comment type="caution">
    <text evidence="6">The sequence shown here is derived from an EMBL/GenBank/DDBJ whole genome shotgun (WGS) entry which is preliminary data.</text>
</comment>
<evidence type="ECO:0000259" key="5">
    <source>
        <dbReference type="PROSITE" id="PS50977"/>
    </source>
</evidence>
<dbReference type="InterPro" id="IPR050624">
    <property type="entry name" value="HTH-type_Tx_Regulator"/>
</dbReference>
<feature type="DNA-binding region" description="H-T-H motif" evidence="4">
    <location>
        <begin position="33"/>
        <end position="52"/>
    </location>
</feature>
<keyword evidence="2 4" id="KW-0238">DNA-binding</keyword>
<dbReference type="PANTHER" id="PTHR43479:SF11">
    <property type="entry name" value="ACREF_ENVCD OPERON REPRESSOR-RELATED"/>
    <property type="match status" value="1"/>
</dbReference>
<proteinExistence type="predicted"/>